<organism evidence="2 3">
    <name type="scientific">Heterodera trifolii</name>
    <dbReference type="NCBI Taxonomy" id="157864"/>
    <lineage>
        <taxon>Eukaryota</taxon>
        <taxon>Metazoa</taxon>
        <taxon>Ecdysozoa</taxon>
        <taxon>Nematoda</taxon>
        <taxon>Chromadorea</taxon>
        <taxon>Rhabditida</taxon>
        <taxon>Tylenchina</taxon>
        <taxon>Tylenchomorpha</taxon>
        <taxon>Tylenchoidea</taxon>
        <taxon>Heteroderidae</taxon>
        <taxon>Heteroderinae</taxon>
        <taxon>Heterodera</taxon>
    </lineage>
</organism>
<name>A0ABD2LE95_9BILA</name>
<dbReference type="PANTHER" id="PTHR31524">
    <property type="match status" value="1"/>
</dbReference>
<comment type="caution">
    <text evidence="2">The sequence shown here is derived from an EMBL/GenBank/DDBJ whole genome shotgun (WGS) entry which is preliminary data.</text>
</comment>
<dbReference type="AlphaFoldDB" id="A0ABD2LE95"/>
<evidence type="ECO:0000313" key="2">
    <source>
        <dbReference type="EMBL" id="KAL3113541.1"/>
    </source>
</evidence>
<keyword evidence="1" id="KW-1133">Transmembrane helix</keyword>
<keyword evidence="1" id="KW-0472">Membrane</keyword>
<evidence type="ECO:0000313" key="3">
    <source>
        <dbReference type="Proteomes" id="UP001620626"/>
    </source>
</evidence>
<protein>
    <submittedName>
        <fullName evidence="2">Uncharacterized protein</fullName>
    </submittedName>
</protein>
<gene>
    <name evidence="2" type="ORF">niasHT_013060</name>
</gene>
<reference evidence="2 3" key="1">
    <citation type="submission" date="2024-10" db="EMBL/GenBank/DDBJ databases">
        <authorList>
            <person name="Kim D."/>
        </authorList>
    </citation>
    <scope>NUCLEOTIDE SEQUENCE [LARGE SCALE GENOMIC DNA]</scope>
    <source>
        <strain evidence="2">BH-2024</strain>
    </source>
</reference>
<dbReference type="PANTHER" id="PTHR31524:SF2">
    <property type="entry name" value="PROTEIN CBG10426"/>
    <property type="match status" value="1"/>
</dbReference>
<evidence type="ECO:0000256" key="1">
    <source>
        <dbReference type="SAM" id="Phobius"/>
    </source>
</evidence>
<keyword evidence="1" id="KW-0812">Transmembrane</keyword>
<keyword evidence="3" id="KW-1185">Reference proteome</keyword>
<dbReference type="Proteomes" id="UP001620626">
    <property type="component" value="Unassembled WGS sequence"/>
</dbReference>
<feature type="transmembrane region" description="Helical" evidence="1">
    <location>
        <begin position="89"/>
        <end position="111"/>
    </location>
</feature>
<accession>A0ABD2LE95</accession>
<proteinExistence type="predicted"/>
<sequence length="560" mass="62992">MEELVKSLITINIRGSSNCLPMDNGRGNPGSMNLIAHVDPNNEQTAVKTEIEKADERPETGLACGQNTDKVKPKTSNWEMRGVGKINSLFFTTAIMTIFFSGFISPVFGTLPDHPILCQTKEEGKVWQLPGVSGCSKMAIDPSKPIVTRTLEIFSQNEFQHSFSAWACRRITKSVQKYTSITNVPVQELLEPIANPISLEECKQMIDHGKCSLGILTNETSLYHTDNRIDVSPRMWLIGSFSWSVVSSENCYLFRTKLSVKHGETDMHSSLGNAAHCSVKDGNCLLPDKTLLVWETNVSQICEFQQIGTWKGMQLDDIWISDEASFRLTFRNDTRKAYSCGVGLELSEKGFAVRDVPKTRSNSRRRSRSLVTESEMQTKLGYLDEKVMKAMKLAFTQALKSICEYMVETRRWASSALLSNPTNFARSVFNSGKLIAKGIGPNLIRVWPCVELAKDDYQFFPLERDQSQKECYELIPIKFGTSSGTKMAFVDPKTIIVSSESKMAPCSEFRKQLIFINDALFEVDQWTAQVKQVKVDKIGKIGDFAPEIPSFKPHTFHYLL</sequence>
<dbReference type="EMBL" id="JBICBT010000444">
    <property type="protein sequence ID" value="KAL3113541.1"/>
    <property type="molecule type" value="Genomic_DNA"/>
</dbReference>